<dbReference type="InterPro" id="IPR036390">
    <property type="entry name" value="WH_DNA-bd_sf"/>
</dbReference>
<keyword evidence="6" id="KW-1185">Reference proteome</keyword>
<dbReference type="InterPro" id="IPR008920">
    <property type="entry name" value="TF_FadR/GntR_C"/>
</dbReference>
<keyword evidence="1" id="KW-0805">Transcription regulation</keyword>
<dbReference type="Pfam" id="PF07729">
    <property type="entry name" value="FCD"/>
    <property type="match status" value="1"/>
</dbReference>
<evidence type="ECO:0000313" key="6">
    <source>
        <dbReference type="Proteomes" id="UP000306985"/>
    </source>
</evidence>
<dbReference type="InterPro" id="IPR036388">
    <property type="entry name" value="WH-like_DNA-bd_sf"/>
</dbReference>
<dbReference type="GO" id="GO:0003677">
    <property type="term" value="F:DNA binding"/>
    <property type="evidence" value="ECO:0007669"/>
    <property type="project" value="UniProtKB-KW"/>
</dbReference>
<dbReference type="PANTHER" id="PTHR43537:SF24">
    <property type="entry name" value="GLUCONATE OPERON TRANSCRIPTIONAL REPRESSOR"/>
    <property type="match status" value="1"/>
</dbReference>
<organism evidence="5 6">
    <name type="scientific">Nakamurella flava</name>
    <dbReference type="NCBI Taxonomy" id="2576308"/>
    <lineage>
        <taxon>Bacteria</taxon>
        <taxon>Bacillati</taxon>
        <taxon>Actinomycetota</taxon>
        <taxon>Actinomycetes</taxon>
        <taxon>Nakamurellales</taxon>
        <taxon>Nakamurellaceae</taxon>
        <taxon>Nakamurella</taxon>
    </lineage>
</organism>
<protein>
    <submittedName>
        <fullName evidence="5">GntR family transcriptional regulator</fullName>
    </submittedName>
</protein>
<dbReference type="GO" id="GO:0003700">
    <property type="term" value="F:DNA-binding transcription factor activity"/>
    <property type="evidence" value="ECO:0007669"/>
    <property type="project" value="InterPro"/>
</dbReference>
<keyword evidence="3" id="KW-0804">Transcription</keyword>
<evidence type="ECO:0000256" key="1">
    <source>
        <dbReference type="ARBA" id="ARBA00023015"/>
    </source>
</evidence>
<dbReference type="InterPro" id="IPR011711">
    <property type="entry name" value="GntR_C"/>
</dbReference>
<dbReference type="EMBL" id="SZZH01000006">
    <property type="protein sequence ID" value="TKV57169.1"/>
    <property type="molecule type" value="Genomic_DNA"/>
</dbReference>
<gene>
    <name evidence="5" type="ORF">FDO65_19735</name>
</gene>
<dbReference type="InterPro" id="IPR000524">
    <property type="entry name" value="Tscrpt_reg_HTH_GntR"/>
</dbReference>
<accession>A0A4U6QB88</accession>
<evidence type="ECO:0000313" key="5">
    <source>
        <dbReference type="EMBL" id="TKV57169.1"/>
    </source>
</evidence>
<dbReference type="Pfam" id="PF00392">
    <property type="entry name" value="GntR"/>
    <property type="match status" value="1"/>
</dbReference>
<dbReference type="Gene3D" id="1.20.120.530">
    <property type="entry name" value="GntR ligand-binding domain-like"/>
    <property type="match status" value="1"/>
</dbReference>
<feature type="domain" description="HTH gntR-type" evidence="4">
    <location>
        <begin position="21"/>
        <end position="88"/>
    </location>
</feature>
<dbReference type="PANTHER" id="PTHR43537">
    <property type="entry name" value="TRANSCRIPTIONAL REGULATOR, GNTR FAMILY"/>
    <property type="match status" value="1"/>
</dbReference>
<dbReference type="SUPFAM" id="SSF48008">
    <property type="entry name" value="GntR ligand-binding domain-like"/>
    <property type="match status" value="1"/>
</dbReference>
<dbReference type="OrthoDB" id="9816161at2"/>
<dbReference type="SMART" id="SM00895">
    <property type="entry name" value="FCD"/>
    <property type="match status" value="1"/>
</dbReference>
<proteinExistence type="predicted"/>
<evidence type="ECO:0000256" key="3">
    <source>
        <dbReference type="ARBA" id="ARBA00023163"/>
    </source>
</evidence>
<dbReference type="Gene3D" id="1.10.10.10">
    <property type="entry name" value="Winged helix-like DNA-binding domain superfamily/Winged helix DNA-binding domain"/>
    <property type="match status" value="1"/>
</dbReference>
<dbReference type="PROSITE" id="PS50949">
    <property type="entry name" value="HTH_GNTR"/>
    <property type="match status" value="1"/>
</dbReference>
<evidence type="ECO:0000256" key="2">
    <source>
        <dbReference type="ARBA" id="ARBA00023125"/>
    </source>
</evidence>
<dbReference type="Proteomes" id="UP000306985">
    <property type="component" value="Unassembled WGS sequence"/>
</dbReference>
<dbReference type="AlphaFoldDB" id="A0A4U6QB88"/>
<dbReference type="RefSeq" id="WP_137451555.1">
    <property type="nucleotide sequence ID" value="NZ_SZZH01000006.1"/>
</dbReference>
<dbReference type="SUPFAM" id="SSF46785">
    <property type="entry name" value="Winged helix' DNA-binding domain"/>
    <property type="match status" value="1"/>
</dbReference>
<evidence type="ECO:0000259" key="4">
    <source>
        <dbReference type="PROSITE" id="PS50949"/>
    </source>
</evidence>
<reference evidence="5 6" key="1">
    <citation type="submission" date="2019-05" db="EMBL/GenBank/DDBJ databases">
        <title>Nakamurella sp. N5BH11, whole genome shotgun sequence.</title>
        <authorList>
            <person name="Tuo L."/>
        </authorList>
    </citation>
    <scope>NUCLEOTIDE SEQUENCE [LARGE SCALE GENOMIC DNA]</scope>
    <source>
        <strain evidence="5 6">N5BH11</strain>
    </source>
</reference>
<keyword evidence="2" id="KW-0238">DNA-binding</keyword>
<name>A0A4U6QB88_9ACTN</name>
<comment type="caution">
    <text evidence="5">The sequence shown here is derived from an EMBL/GenBank/DDBJ whole genome shotgun (WGS) entry which is preliminary data.</text>
</comment>
<dbReference type="SMART" id="SM00345">
    <property type="entry name" value="HTH_GNTR"/>
    <property type="match status" value="1"/>
</dbReference>
<sequence length="235" mass="25342">MPPAERAAQTDLLRQLRGGVGPSSEQIVAELRQVILAGGAVPGTAIPVDDVAALFSVSRIPVREALKTLVGEGLVDHRPRAGYTITSLTRAELEELYVVRRVLENAALGAAVAHAGDEHDAEVRAALADLDGMAEDGPGYQQGSRRFHTALVTSSQMHRLLAMLESAWNLTEPFQLMRHTPPETRRSLQDDHREMADAFAARDAERLLAAAERHSRTLEGIVAHLPATGGLTVET</sequence>
<dbReference type="CDD" id="cd07377">
    <property type="entry name" value="WHTH_GntR"/>
    <property type="match status" value="1"/>
</dbReference>